<organism evidence="4 5">
    <name type="scientific">Spirosoma radiotolerans</name>
    <dbReference type="NCBI Taxonomy" id="1379870"/>
    <lineage>
        <taxon>Bacteria</taxon>
        <taxon>Pseudomonadati</taxon>
        <taxon>Bacteroidota</taxon>
        <taxon>Cytophagia</taxon>
        <taxon>Cytophagales</taxon>
        <taxon>Cytophagaceae</taxon>
        <taxon>Spirosoma</taxon>
    </lineage>
</organism>
<dbReference type="HOGENOM" id="CLU_027686_1_1_10"/>
<dbReference type="KEGG" id="srd:SD10_09695"/>
<dbReference type="Proteomes" id="UP000033054">
    <property type="component" value="Chromosome"/>
</dbReference>
<feature type="domain" description="Aminotransferase class V" evidence="3">
    <location>
        <begin position="109"/>
        <end position="232"/>
    </location>
</feature>
<dbReference type="AlphaFoldDB" id="A0A0E3ZVJ3"/>
<dbReference type="OrthoDB" id="975012at2"/>
<dbReference type="InterPro" id="IPR015422">
    <property type="entry name" value="PyrdxlP-dep_Trfase_small"/>
</dbReference>
<keyword evidence="5" id="KW-1185">Reference proteome</keyword>
<reference evidence="4 5" key="1">
    <citation type="journal article" date="2014" name="Curr. Microbiol.">
        <title>Spirosoma radiotolerans sp. nov., a gamma-radiation-resistant bacterium isolated from gamma ray-irradiated soil.</title>
        <authorList>
            <person name="Lee J.J."/>
            <person name="Srinivasan S."/>
            <person name="Lim S."/>
            <person name="Joe M."/>
            <person name="Im S."/>
            <person name="Bae S.I."/>
            <person name="Park K.R."/>
            <person name="Han J.H."/>
            <person name="Park S.H."/>
            <person name="Joo B.M."/>
            <person name="Park S.J."/>
            <person name="Kim M.K."/>
        </authorList>
    </citation>
    <scope>NUCLEOTIDE SEQUENCE [LARGE SCALE GENOMIC DNA]</scope>
    <source>
        <strain evidence="4 5">DG5A</strain>
    </source>
</reference>
<dbReference type="InterPro" id="IPR015421">
    <property type="entry name" value="PyrdxlP-dep_Trfase_major"/>
</dbReference>
<dbReference type="GO" id="GO:0004760">
    <property type="term" value="F:L-serine-pyruvate transaminase activity"/>
    <property type="evidence" value="ECO:0007669"/>
    <property type="project" value="TreeGrafter"/>
</dbReference>
<dbReference type="GO" id="GO:0008453">
    <property type="term" value="F:alanine-glyoxylate transaminase activity"/>
    <property type="evidence" value="ECO:0007669"/>
    <property type="project" value="TreeGrafter"/>
</dbReference>
<evidence type="ECO:0000313" key="5">
    <source>
        <dbReference type="Proteomes" id="UP000033054"/>
    </source>
</evidence>
<dbReference type="Pfam" id="PF00266">
    <property type="entry name" value="Aminotran_5"/>
    <property type="match status" value="1"/>
</dbReference>
<dbReference type="Gene3D" id="3.90.1150.10">
    <property type="entry name" value="Aspartate Aminotransferase, domain 1"/>
    <property type="match status" value="1"/>
</dbReference>
<accession>A0A0E3ZVJ3</accession>
<evidence type="ECO:0000256" key="2">
    <source>
        <dbReference type="ARBA" id="ARBA00022898"/>
    </source>
</evidence>
<dbReference type="Gene3D" id="3.40.640.10">
    <property type="entry name" value="Type I PLP-dependent aspartate aminotransferase-like (Major domain)"/>
    <property type="match status" value="1"/>
</dbReference>
<dbReference type="PATRIC" id="fig|1379870.5.peg.2109"/>
<evidence type="ECO:0000256" key="1">
    <source>
        <dbReference type="ARBA" id="ARBA00001933"/>
    </source>
</evidence>
<dbReference type="InterPro" id="IPR015424">
    <property type="entry name" value="PyrdxlP-dep_Trfase"/>
</dbReference>
<dbReference type="EMBL" id="CP010429">
    <property type="protein sequence ID" value="AKD55138.1"/>
    <property type="molecule type" value="Genomic_DNA"/>
</dbReference>
<dbReference type="InterPro" id="IPR000192">
    <property type="entry name" value="Aminotrans_V_dom"/>
</dbReference>
<dbReference type="GO" id="GO:0019265">
    <property type="term" value="P:glycine biosynthetic process, by transamination of glyoxylate"/>
    <property type="evidence" value="ECO:0007669"/>
    <property type="project" value="TreeGrafter"/>
</dbReference>
<gene>
    <name evidence="4" type="ORF">SD10_09695</name>
</gene>
<name>A0A0E3ZVJ3_9BACT</name>
<evidence type="ECO:0000259" key="3">
    <source>
        <dbReference type="Pfam" id="PF00266"/>
    </source>
</evidence>
<proteinExistence type="predicted"/>
<dbReference type="STRING" id="1379870.SD10_09695"/>
<evidence type="ECO:0000313" key="4">
    <source>
        <dbReference type="EMBL" id="AKD55138.1"/>
    </source>
</evidence>
<dbReference type="PANTHER" id="PTHR21152">
    <property type="entry name" value="AMINOTRANSFERASE CLASS V"/>
    <property type="match status" value="1"/>
</dbReference>
<keyword evidence="2" id="KW-0663">Pyridoxal phosphate</keyword>
<dbReference type="RefSeq" id="WP_046573622.1">
    <property type="nucleotide sequence ID" value="NZ_CP010429.1"/>
</dbReference>
<protein>
    <submittedName>
        <fullName evidence="4">Phosphoserine aminotransferase</fullName>
    </submittedName>
</protein>
<keyword evidence="4" id="KW-0808">Transferase</keyword>
<dbReference type="SUPFAM" id="SSF53383">
    <property type="entry name" value="PLP-dependent transferases"/>
    <property type="match status" value="1"/>
</dbReference>
<sequence>MITFYPGPSKVYPQVADYAAEAVQQGIVSLNHRSAGFMDVVKETVRLLHEKLAIPANYHIALVSSATECWEIVAQSLTKTSSLHPYSGAFGKKWAEYAYKIKPPVSLNEADVLCLVQNETSNGTQVSMETLAQFRQDFSALIAVDAVSSMAGIQFDWSLADVWFASVQKCFGLPAGLAVLIYSPDALKRAEEIGENAHYNSLLFIHENFAKFQTPYTPNGLGIYMLMRVLQQVPPIAIVEKITKKRASDWYSFFAGSGSDLGLRTGLSDRAEAAVNLLINDPALRSDTVIAVEGSEKTIKDIKQAAYQAGIILGNGYGDWKNTTFRIANFPAITDEEIGTLMAFLRSY</sequence>
<keyword evidence="4" id="KW-0032">Aminotransferase</keyword>
<comment type="cofactor">
    <cofactor evidence="1">
        <name>pyridoxal 5'-phosphate</name>
        <dbReference type="ChEBI" id="CHEBI:597326"/>
    </cofactor>
</comment>
<dbReference type="PANTHER" id="PTHR21152:SF40">
    <property type="entry name" value="ALANINE--GLYOXYLATE AMINOTRANSFERASE"/>
    <property type="match status" value="1"/>
</dbReference>